<dbReference type="Proteomes" id="UP001321047">
    <property type="component" value="Unassembled WGS sequence"/>
</dbReference>
<keyword evidence="3" id="KW-1185">Reference proteome</keyword>
<dbReference type="RefSeq" id="WP_342805536.1">
    <property type="nucleotide sequence ID" value="NZ_JAOPJZ010000001.1"/>
</dbReference>
<evidence type="ECO:0000313" key="3">
    <source>
        <dbReference type="Proteomes" id="UP001321047"/>
    </source>
</evidence>
<dbReference type="AlphaFoldDB" id="A0AAP2Z4H8"/>
<gene>
    <name evidence="2" type="ORF">OB919_01155</name>
</gene>
<accession>A0AAP2Z4H8</accession>
<feature type="transmembrane region" description="Helical" evidence="1">
    <location>
        <begin position="20"/>
        <end position="42"/>
    </location>
</feature>
<comment type="caution">
    <text evidence="2">The sequence shown here is derived from an EMBL/GenBank/DDBJ whole genome shotgun (WGS) entry which is preliminary data.</text>
</comment>
<keyword evidence="1" id="KW-0812">Transmembrane</keyword>
<dbReference type="EMBL" id="JAOPJZ010000001">
    <property type="protein sequence ID" value="MCU4750599.1"/>
    <property type="molecule type" value="Genomic_DNA"/>
</dbReference>
<reference evidence="2 3" key="1">
    <citation type="submission" date="2022-09" db="EMBL/GenBank/DDBJ databases">
        <title>Enrichment on poylsaccharides allowed isolation of novel metabolic and taxonomic groups of Haloarchaea.</title>
        <authorList>
            <person name="Sorokin D.Y."/>
            <person name="Elcheninov A.G."/>
            <person name="Khizhniak T.V."/>
            <person name="Kolganova T.V."/>
            <person name="Kublanov I.V."/>
        </authorList>
    </citation>
    <scope>NUCLEOTIDE SEQUENCE [LARGE SCALE GENOMIC DNA]</scope>
    <source>
        <strain evidence="2 3">AArc-curdl1</strain>
    </source>
</reference>
<evidence type="ECO:0000313" key="2">
    <source>
        <dbReference type="EMBL" id="MCU4750599.1"/>
    </source>
</evidence>
<keyword evidence="1" id="KW-0472">Membrane</keyword>
<protein>
    <submittedName>
        <fullName evidence="2">Uncharacterized protein</fullName>
    </submittedName>
</protein>
<evidence type="ECO:0000256" key="1">
    <source>
        <dbReference type="SAM" id="Phobius"/>
    </source>
</evidence>
<keyword evidence="1" id="KW-1133">Transmembrane helix</keyword>
<proteinExistence type="predicted"/>
<organism evidence="2 3">
    <name type="scientific">Natronosalvus hydrolyticus</name>
    <dbReference type="NCBI Taxonomy" id="2979988"/>
    <lineage>
        <taxon>Archaea</taxon>
        <taxon>Methanobacteriati</taxon>
        <taxon>Methanobacteriota</taxon>
        <taxon>Stenosarchaea group</taxon>
        <taxon>Halobacteria</taxon>
        <taxon>Halobacteriales</taxon>
        <taxon>Natrialbaceae</taxon>
        <taxon>Natronosalvus</taxon>
    </lineage>
</organism>
<sequence length="45" mass="4901">MTLDLSAYDHPSWFTVVGTGAGYLLILAIMTLVLFGLPWLAFATL</sequence>
<name>A0AAP2Z4H8_9EURY</name>